<dbReference type="InterPro" id="IPR013783">
    <property type="entry name" value="Ig-like_fold"/>
</dbReference>
<dbReference type="InterPro" id="IPR003961">
    <property type="entry name" value="FN3_dom"/>
</dbReference>
<dbReference type="EMBL" id="NEDP02005583">
    <property type="protein sequence ID" value="OWF37711.1"/>
    <property type="molecule type" value="Genomic_DNA"/>
</dbReference>
<keyword evidence="1" id="KW-0472">Membrane</keyword>
<evidence type="ECO:0000313" key="3">
    <source>
        <dbReference type="EMBL" id="OWF37711.1"/>
    </source>
</evidence>
<comment type="caution">
    <text evidence="3">The sequence shown here is derived from an EMBL/GenBank/DDBJ whole genome shotgun (WGS) entry which is preliminary data.</text>
</comment>
<protein>
    <recommendedName>
        <fullName evidence="2">Fibronectin type-III domain-containing protein</fullName>
    </recommendedName>
</protein>
<keyword evidence="1" id="KW-0812">Transmembrane</keyword>
<feature type="transmembrane region" description="Helical" evidence="1">
    <location>
        <begin position="171"/>
        <end position="192"/>
    </location>
</feature>
<reference evidence="3 4" key="1">
    <citation type="journal article" date="2017" name="Nat. Ecol. Evol.">
        <title>Scallop genome provides insights into evolution of bilaterian karyotype and development.</title>
        <authorList>
            <person name="Wang S."/>
            <person name="Zhang J."/>
            <person name="Jiao W."/>
            <person name="Li J."/>
            <person name="Xun X."/>
            <person name="Sun Y."/>
            <person name="Guo X."/>
            <person name="Huan P."/>
            <person name="Dong B."/>
            <person name="Zhang L."/>
            <person name="Hu X."/>
            <person name="Sun X."/>
            <person name="Wang J."/>
            <person name="Zhao C."/>
            <person name="Wang Y."/>
            <person name="Wang D."/>
            <person name="Huang X."/>
            <person name="Wang R."/>
            <person name="Lv J."/>
            <person name="Li Y."/>
            <person name="Zhang Z."/>
            <person name="Liu B."/>
            <person name="Lu W."/>
            <person name="Hui Y."/>
            <person name="Liang J."/>
            <person name="Zhou Z."/>
            <person name="Hou R."/>
            <person name="Li X."/>
            <person name="Liu Y."/>
            <person name="Li H."/>
            <person name="Ning X."/>
            <person name="Lin Y."/>
            <person name="Zhao L."/>
            <person name="Xing Q."/>
            <person name="Dou J."/>
            <person name="Li Y."/>
            <person name="Mao J."/>
            <person name="Guo H."/>
            <person name="Dou H."/>
            <person name="Li T."/>
            <person name="Mu C."/>
            <person name="Jiang W."/>
            <person name="Fu Q."/>
            <person name="Fu X."/>
            <person name="Miao Y."/>
            <person name="Liu J."/>
            <person name="Yu Q."/>
            <person name="Li R."/>
            <person name="Liao H."/>
            <person name="Li X."/>
            <person name="Kong Y."/>
            <person name="Jiang Z."/>
            <person name="Chourrout D."/>
            <person name="Li R."/>
            <person name="Bao Z."/>
        </authorList>
    </citation>
    <scope>NUCLEOTIDE SEQUENCE [LARGE SCALE GENOMIC DNA]</scope>
    <source>
        <strain evidence="3 4">PY_sf001</strain>
    </source>
</reference>
<dbReference type="PROSITE" id="PS50853">
    <property type="entry name" value="FN3"/>
    <property type="match status" value="1"/>
</dbReference>
<sequence length="242" mass="27932">MDAVTYGMSVFRWIVIICFSVFVQSNASSDLNLAAAIPYDIITPAPRDHLSIVPYMITTSSSSDNEALEVTWENSTTSSIAISWQFAKIYKSNGTFLGTRVEYFLKHGKFRSHILRPTVNNFVFESLKVATTYKFCVTAFENVNDGLSSETLEHTRCFRLQTIPYIRRDSVLILLLTLSYFLFMGFMGYSQWRRRAAIIRKRVRRACENSSEPTTPVLRWREVEERQRLCFPSSIEETPRDV</sequence>
<gene>
    <name evidence="3" type="ORF">KP79_PYT21370</name>
</gene>
<keyword evidence="4" id="KW-1185">Reference proteome</keyword>
<evidence type="ECO:0000256" key="1">
    <source>
        <dbReference type="SAM" id="Phobius"/>
    </source>
</evidence>
<feature type="domain" description="Fibronectin type-III" evidence="2">
    <location>
        <begin position="66"/>
        <end position="160"/>
    </location>
</feature>
<keyword evidence="1" id="KW-1133">Transmembrane helix</keyword>
<dbReference type="Pfam" id="PF00041">
    <property type="entry name" value="fn3"/>
    <property type="match status" value="1"/>
</dbReference>
<dbReference type="CDD" id="cd00063">
    <property type="entry name" value="FN3"/>
    <property type="match status" value="1"/>
</dbReference>
<proteinExistence type="predicted"/>
<dbReference type="InterPro" id="IPR036116">
    <property type="entry name" value="FN3_sf"/>
</dbReference>
<evidence type="ECO:0000259" key="2">
    <source>
        <dbReference type="PROSITE" id="PS50853"/>
    </source>
</evidence>
<evidence type="ECO:0000313" key="4">
    <source>
        <dbReference type="Proteomes" id="UP000242188"/>
    </source>
</evidence>
<organism evidence="3 4">
    <name type="scientific">Mizuhopecten yessoensis</name>
    <name type="common">Japanese scallop</name>
    <name type="synonym">Patinopecten yessoensis</name>
    <dbReference type="NCBI Taxonomy" id="6573"/>
    <lineage>
        <taxon>Eukaryota</taxon>
        <taxon>Metazoa</taxon>
        <taxon>Spiralia</taxon>
        <taxon>Lophotrochozoa</taxon>
        <taxon>Mollusca</taxon>
        <taxon>Bivalvia</taxon>
        <taxon>Autobranchia</taxon>
        <taxon>Pteriomorphia</taxon>
        <taxon>Pectinida</taxon>
        <taxon>Pectinoidea</taxon>
        <taxon>Pectinidae</taxon>
        <taxon>Mizuhopecten</taxon>
    </lineage>
</organism>
<name>A0A210PML2_MIZYE</name>
<dbReference type="SUPFAM" id="SSF49265">
    <property type="entry name" value="Fibronectin type III"/>
    <property type="match status" value="1"/>
</dbReference>
<dbReference type="AlphaFoldDB" id="A0A210PML2"/>
<dbReference type="Gene3D" id="2.60.40.10">
    <property type="entry name" value="Immunoglobulins"/>
    <property type="match status" value="1"/>
</dbReference>
<dbReference type="Proteomes" id="UP000242188">
    <property type="component" value="Unassembled WGS sequence"/>
</dbReference>
<accession>A0A210PML2</accession>